<evidence type="ECO:0000313" key="14">
    <source>
        <dbReference type="EMBL" id="KJL43889.1"/>
    </source>
</evidence>
<reference evidence="14 15" key="1">
    <citation type="submission" date="2015-02" db="EMBL/GenBank/DDBJ databases">
        <title>Draft genome sequences of ten Microbacterium spp. with emphasis on heavy metal contaminated environments.</title>
        <authorList>
            <person name="Corretto E."/>
        </authorList>
    </citation>
    <scope>NUCLEOTIDE SEQUENCE [LARGE SCALE GENOMIC DNA]</scope>
    <source>
        <strain evidence="14 15">DSM 12510</strain>
    </source>
</reference>
<dbReference type="PATRIC" id="fig|92835.4.peg.701"/>
<dbReference type="PROSITE" id="PS50109">
    <property type="entry name" value="HIS_KIN"/>
    <property type="match status" value="1"/>
</dbReference>
<evidence type="ECO:0000313" key="15">
    <source>
        <dbReference type="Proteomes" id="UP000033956"/>
    </source>
</evidence>
<evidence type="ECO:0000256" key="7">
    <source>
        <dbReference type="ARBA" id="ARBA00022777"/>
    </source>
</evidence>
<evidence type="ECO:0000256" key="6">
    <source>
        <dbReference type="ARBA" id="ARBA00022692"/>
    </source>
</evidence>
<comment type="catalytic activity">
    <reaction evidence="1">
        <text>ATP + protein L-histidine = ADP + protein N-phospho-L-histidine.</text>
        <dbReference type="EC" id="2.7.13.3"/>
    </reaction>
</comment>
<keyword evidence="5 14" id="KW-0808">Transferase</keyword>
<name>A0A0M2HBL7_9MICO</name>
<keyword evidence="15" id="KW-1185">Reference proteome</keyword>
<dbReference type="GO" id="GO:0005886">
    <property type="term" value="C:plasma membrane"/>
    <property type="evidence" value="ECO:0007669"/>
    <property type="project" value="UniProtKB-SubCell"/>
</dbReference>
<evidence type="ECO:0000259" key="12">
    <source>
        <dbReference type="PROSITE" id="PS50109"/>
    </source>
</evidence>
<evidence type="ECO:0000256" key="11">
    <source>
        <dbReference type="SAM" id="Phobius"/>
    </source>
</evidence>
<dbReference type="Pfam" id="PF02518">
    <property type="entry name" value="HATPase_c"/>
    <property type="match status" value="1"/>
</dbReference>
<dbReference type="Gene3D" id="6.10.340.10">
    <property type="match status" value="1"/>
</dbReference>
<dbReference type="Pfam" id="PF00672">
    <property type="entry name" value="HAMP"/>
    <property type="match status" value="1"/>
</dbReference>
<dbReference type="InterPro" id="IPR036097">
    <property type="entry name" value="HisK_dim/P_sf"/>
</dbReference>
<dbReference type="InterPro" id="IPR003661">
    <property type="entry name" value="HisK_dim/P_dom"/>
</dbReference>
<evidence type="ECO:0000256" key="3">
    <source>
        <dbReference type="ARBA" id="ARBA00012438"/>
    </source>
</evidence>
<feature type="domain" description="HAMP" evidence="13">
    <location>
        <begin position="173"/>
        <end position="226"/>
    </location>
</feature>
<sequence>MADRAAAPRRNPLSIRARIVIVAILVVGAALAVGAVGIVRVLDTALVAQATQSLEAELETIADGLESGSIDAASLEERDDDILIAWHTASGTAVNDDDAGELTVPRNEGEAEQITVDDERYLVMAEDVDGGMLVVGRSIDELGAATSTTAVILAIAVPVALLLIGTIMWVVVTRALSPVTRIRTQVDAIDATALDRRVPTTGSGDEIDRLAGTMNRMLDRVEDGYRARQRFVGDASHELRSPLATMRQFAELARTHPDITQPAELVDVVIEEGGRMQGIVEGLLLLARLDEHAGVGFDPVDLDDLALTEAQRVRALATCDVDAREVRPVQVTGNQRLLGQALRNVVDNAVRHARGAISLSTSITPGGTAVIRVDDDGIGIPASERERVFERFVRLDEARSRDAGGTGLGLAIVREIARAHGGTVRVEASPLGGAAFILELPARLDAES</sequence>
<feature type="transmembrane region" description="Helical" evidence="11">
    <location>
        <begin position="150"/>
        <end position="172"/>
    </location>
</feature>
<evidence type="ECO:0000256" key="1">
    <source>
        <dbReference type="ARBA" id="ARBA00000085"/>
    </source>
</evidence>
<feature type="domain" description="Histidine kinase" evidence="12">
    <location>
        <begin position="234"/>
        <end position="444"/>
    </location>
</feature>
<dbReference type="SMART" id="SM00304">
    <property type="entry name" value="HAMP"/>
    <property type="match status" value="1"/>
</dbReference>
<keyword evidence="6 11" id="KW-0812">Transmembrane</keyword>
<dbReference type="EMBL" id="JYIZ01000035">
    <property type="protein sequence ID" value="KJL43889.1"/>
    <property type="molecule type" value="Genomic_DNA"/>
</dbReference>
<keyword evidence="4" id="KW-0597">Phosphoprotein</keyword>
<evidence type="ECO:0000259" key="13">
    <source>
        <dbReference type="PROSITE" id="PS50885"/>
    </source>
</evidence>
<comment type="caution">
    <text evidence="14">The sequence shown here is derived from an EMBL/GenBank/DDBJ whole genome shotgun (WGS) entry which is preliminary data.</text>
</comment>
<proteinExistence type="predicted"/>
<dbReference type="InterPro" id="IPR036890">
    <property type="entry name" value="HATPase_C_sf"/>
</dbReference>
<dbReference type="SUPFAM" id="SSF47384">
    <property type="entry name" value="Homodimeric domain of signal transducing histidine kinase"/>
    <property type="match status" value="1"/>
</dbReference>
<dbReference type="CDD" id="cd06225">
    <property type="entry name" value="HAMP"/>
    <property type="match status" value="1"/>
</dbReference>
<feature type="transmembrane region" description="Helical" evidence="11">
    <location>
        <begin position="20"/>
        <end position="42"/>
    </location>
</feature>
<dbReference type="CDD" id="cd00082">
    <property type="entry name" value="HisKA"/>
    <property type="match status" value="1"/>
</dbReference>
<evidence type="ECO:0000256" key="5">
    <source>
        <dbReference type="ARBA" id="ARBA00022679"/>
    </source>
</evidence>
<protein>
    <recommendedName>
        <fullName evidence="3">histidine kinase</fullName>
        <ecNumber evidence="3">2.7.13.3</ecNumber>
    </recommendedName>
</protein>
<dbReference type="SUPFAM" id="SSF158472">
    <property type="entry name" value="HAMP domain-like"/>
    <property type="match status" value="1"/>
</dbReference>
<accession>A0A0M2HBL7</accession>
<evidence type="ECO:0000256" key="8">
    <source>
        <dbReference type="ARBA" id="ARBA00022989"/>
    </source>
</evidence>
<dbReference type="OrthoDB" id="9786919at2"/>
<dbReference type="InterPro" id="IPR003660">
    <property type="entry name" value="HAMP_dom"/>
</dbReference>
<dbReference type="SMART" id="SM00388">
    <property type="entry name" value="HisKA"/>
    <property type="match status" value="1"/>
</dbReference>
<dbReference type="InterPro" id="IPR004358">
    <property type="entry name" value="Sig_transdc_His_kin-like_C"/>
</dbReference>
<dbReference type="InterPro" id="IPR003594">
    <property type="entry name" value="HATPase_dom"/>
</dbReference>
<dbReference type="AlphaFoldDB" id="A0A0M2HBL7"/>
<keyword evidence="8 11" id="KW-1133">Transmembrane helix</keyword>
<dbReference type="Pfam" id="PF00512">
    <property type="entry name" value="HisKA"/>
    <property type="match status" value="1"/>
</dbReference>
<evidence type="ECO:0000256" key="4">
    <source>
        <dbReference type="ARBA" id="ARBA00022553"/>
    </source>
</evidence>
<dbReference type="EC" id="2.7.13.3" evidence="3"/>
<dbReference type="SUPFAM" id="SSF55874">
    <property type="entry name" value="ATPase domain of HSP90 chaperone/DNA topoisomerase II/histidine kinase"/>
    <property type="match status" value="1"/>
</dbReference>
<dbReference type="Gene3D" id="1.10.287.130">
    <property type="match status" value="1"/>
</dbReference>
<evidence type="ECO:0000256" key="2">
    <source>
        <dbReference type="ARBA" id="ARBA00004236"/>
    </source>
</evidence>
<dbReference type="Proteomes" id="UP000033956">
    <property type="component" value="Unassembled WGS sequence"/>
</dbReference>
<dbReference type="InterPro" id="IPR005467">
    <property type="entry name" value="His_kinase_dom"/>
</dbReference>
<evidence type="ECO:0000256" key="9">
    <source>
        <dbReference type="ARBA" id="ARBA00023012"/>
    </source>
</evidence>
<dbReference type="PRINTS" id="PR00344">
    <property type="entry name" value="BCTRLSENSOR"/>
</dbReference>
<dbReference type="PANTHER" id="PTHR45436">
    <property type="entry name" value="SENSOR HISTIDINE KINASE YKOH"/>
    <property type="match status" value="1"/>
</dbReference>
<dbReference type="PANTHER" id="PTHR45436:SF5">
    <property type="entry name" value="SENSOR HISTIDINE KINASE TRCS"/>
    <property type="match status" value="1"/>
</dbReference>
<evidence type="ECO:0000256" key="10">
    <source>
        <dbReference type="ARBA" id="ARBA00023136"/>
    </source>
</evidence>
<keyword evidence="10 11" id="KW-0472">Membrane</keyword>
<keyword evidence="7 14" id="KW-0418">Kinase</keyword>
<dbReference type="RefSeq" id="WP_045274688.1">
    <property type="nucleotide sequence ID" value="NZ_BAAAUP010000003.1"/>
</dbReference>
<organism evidence="14 15">
    <name type="scientific">Microbacterium terrae</name>
    <dbReference type="NCBI Taxonomy" id="69369"/>
    <lineage>
        <taxon>Bacteria</taxon>
        <taxon>Bacillati</taxon>
        <taxon>Actinomycetota</taxon>
        <taxon>Actinomycetes</taxon>
        <taxon>Micrococcales</taxon>
        <taxon>Microbacteriaceae</taxon>
        <taxon>Microbacterium</taxon>
    </lineage>
</organism>
<dbReference type="InterPro" id="IPR050428">
    <property type="entry name" value="TCS_sensor_his_kinase"/>
</dbReference>
<gene>
    <name evidence="14" type="primary">tcrY_1</name>
    <name evidence="14" type="ORF">RS81_00682</name>
</gene>
<dbReference type="PROSITE" id="PS50885">
    <property type="entry name" value="HAMP"/>
    <property type="match status" value="1"/>
</dbReference>
<dbReference type="GO" id="GO:0000155">
    <property type="term" value="F:phosphorelay sensor kinase activity"/>
    <property type="evidence" value="ECO:0007669"/>
    <property type="project" value="InterPro"/>
</dbReference>
<keyword evidence="9" id="KW-0902">Two-component regulatory system</keyword>
<comment type="subcellular location">
    <subcellularLocation>
        <location evidence="2">Cell membrane</location>
    </subcellularLocation>
</comment>
<dbReference type="Gene3D" id="3.30.565.10">
    <property type="entry name" value="Histidine kinase-like ATPase, C-terminal domain"/>
    <property type="match status" value="1"/>
</dbReference>
<dbReference type="SMART" id="SM00387">
    <property type="entry name" value="HATPase_c"/>
    <property type="match status" value="1"/>
</dbReference>
<dbReference type="STRING" id="92835.RS81_00682"/>